<dbReference type="InterPro" id="IPR058532">
    <property type="entry name" value="YjbR/MT2646/Rv2570-like"/>
</dbReference>
<organism evidence="1 2">
    <name type="scientific">Biostraticola tofi</name>
    <dbReference type="NCBI Taxonomy" id="466109"/>
    <lineage>
        <taxon>Bacteria</taxon>
        <taxon>Pseudomonadati</taxon>
        <taxon>Pseudomonadota</taxon>
        <taxon>Gammaproteobacteria</taxon>
        <taxon>Enterobacterales</taxon>
        <taxon>Bruguierivoracaceae</taxon>
        <taxon>Biostraticola</taxon>
    </lineage>
</organism>
<dbReference type="GO" id="GO:0003677">
    <property type="term" value="F:DNA binding"/>
    <property type="evidence" value="ECO:0007669"/>
    <property type="project" value="UniProtKB-KW"/>
</dbReference>
<dbReference type="OrthoDB" id="3194910at2"/>
<dbReference type="Proteomes" id="UP000295719">
    <property type="component" value="Unassembled WGS sequence"/>
</dbReference>
<protein>
    <submittedName>
        <fullName evidence="1">Putative DNA-binding protein (MmcQ/YjbR family)</fullName>
    </submittedName>
</protein>
<evidence type="ECO:0000313" key="1">
    <source>
        <dbReference type="EMBL" id="TCV92485.1"/>
    </source>
</evidence>
<comment type="caution">
    <text evidence="1">The sequence shown here is derived from an EMBL/GenBank/DDBJ whole genome shotgun (WGS) entry which is preliminary data.</text>
</comment>
<dbReference type="InterPro" id="IPR007351">
    <property type="entry name" value="YjbR"/>
</dbReference>
<name>A0A4R3YIJ3_9GAMM</name>
<dbReference type="Gene3D" id="3.90.1150.30">
    <property type="match status" value="1"/>
</dbReference>
<reference evidence="1 2" key="1">
    <citation type="submission" date="2019-03" db="EMBL/GenBank/DDBJ databases">
        <title>Genomic Encyclopedia of Type Strains, Phase IV (KMG-IV): sequencing the most valuable type-strain genomes for metagenomic binning, comparative biology and taxonomic classification.</title>
        <authorList>
            <person name="Goeker M."/>
        </authorList>
    </citation>
    <scope>NUCLEOTIDE SEQUENCE [LARGE SCALE GENOMIC DNA]</scope>
    <source>
        <strain evidence="1 2">DSM 19580</strain>
    </source>
</reference>
<dbReference type="RefSeq" id="WP_131867325.1">
    <property type="nucleotide sequence ID" value="NZ_SMCR01000012.1"/>
</dbReference>
<accession>A0A4R3YIJ3</accession>
<keyword evidence="1" id="KW-0238">DNA-binding</keyword>
<keyword evidence="2" id="KW-1185">Reference proteome</keyword>
<dbReference type="PANTHER" id="PTHR35145:SF3">
    <property type="entry name" value="CYTOPLASMIC PROTEIN"/>
    <property type="match status" value="1"/>
</dbReference>
<sequence length="117" mass="13096">MDQSTLLAYCMEKPGTDQRLHQEWQANQVTVGEVMFAMAHEVEGKPAFTLKSSAEMAVALRNEYRSAAPCGLLNKTHWTTLFLAGDIPDSQFYHLADAAWRLAVESLPDAVRQELDI</sequence>
<dbReference type="AlphaFoldDB" id="A0A4R3YIJ3"/>
<gene>
    <name evidence="1" type="ORF">EDC52_11241</name>
</gene>
<evidence type="ECO:0000313" key="2">
    <source>
        <dbReference type="Proteomes" id="UP000295719"/>
    </source>
</evidence>
<dbReference type="EMBL" id="SMCR01000012">
    <property type="protein sequence ID" value="TCV92485.1"/>
    <property type="molecule type" value="Genomic_DNA"/>
</dbReference>
<dbReference type="SUPFAM" id="SSF142906">
    <property type="entry name" value="YjbR-like"/>
    <property type="match status" value="1"/>
</dbReference>
<dbReference type="PANTHER" id="PTHR35145">
    <property type="entry name" value="CYTOPLASMIC PROTEIN-RELATED"/>
    <property type="match status" value="1"/>
</dbReference>
<dbReference type="InterPro" id="IPR038056">
    <property type="entry name" value="YjbR-like_sf"/>
</dbReference>
<dbReference type="Pfam" id="PF04237">
    <property type="entry name" value="YjbR"/>
    <property type="match status" value="1"/>
</dbReference>
<proteinExistence type="predicted"/>